<keyword evidence="2" id="KW-1185">Reference proteome</keyword>
<proteinExistence type="predicted"/>
<dbReference type="EMBL" id="JAWDGP010002127">
    <property type="protein sequence ID" value="KAK3785497.1"/>
    <property type="molecule type" value="Genomic_DNA"/>
</dbReference>
<dbReference type="AlphaFoldDB" id="A0AAE1AD95"/>
<evidence type="ECO:0000313" key="1">
    <source>
        <dbReference type="EMBL" id="KAK3785497.1"/>
    </source>
</evidence>
<comment type="caution">
    <text evidence="1">The sequence shown here is derived from an EMBL/GenBank/DDBJ whole genome shotgun (WGS) entry which is preliminary data.</text>
</comment>
<reference evidence="1" key="1">
    <citation type="journal article" date="2023" name="G3 (Bethesda)">
        <title>A reference genome for the long-term kleptoplast-retaining sea slug Elysia crispata morphotype clarki.</title>
        <authorList>
            <person name="Eastman K.E."/>
            <person name="Pendleton A.L."/>
            <person name="Shaikh M.A."/>
            <person name="Suttiyut T."/>
            <person name="Ogas R."/>
            <person name="Tomko P."/>
            <person name="Gavelis G."/>
            <person name="Widhalm J.R."/>
            <person name="Wisecaver J.H."/>
        </authorList>
    </citation>
    <scope>NUCLEOTIDE SEQUENCE</scope>
    <source>
        <strain evidence="1">ECLA1</strain>
    </source>
</reference>
<gene>
    <name evidence="1" type="ORF">RRG08_048631</name>
</gene>
<organism evidence="1 2">
    <name type="scientific">Elysia crispata</name>
    <name type="common">lettuce slug</name>
    <dbReference type="NCBI Taxonomy" id="231223"/>
    <lineage>
        <taxon>Eukaryota</taxon>
        <taxon>Metazoa</taxon>
        <taxon>Spiralia</taxon>
        <taxon>Lophotrochozoa</taxon>
        <taxon>Mollusca</taxon>
        <taxon>Gastropoda</taxon>
        <taxon>Heterobranchia</taxon>
        <taxon>Euthyneura</taxon>
        <taxon>Panpulmonata</taxon>
        <taxon>Sacoglossa</taxon>
        <taxon>Placobranchoidea</taxon>
        <taxon>Plakobranchidae</taxon>
        <taxon>Elysia</taxon>
    </lineage>
</organism>
<protein>
    <submittedName>
        <fullName evidence="1">Uncharacterized protein</fullName>
    </submittedName>
</protein>
<name>A0AAE1AD95_9GAST</name>
<sequence>MEEGVKRHAETSCPPTCPNISLWSSNGPQPVHTADNYRPHTESLGLTLSGRRVGVSRAYPSRRALANCWSSDRGVSSMFRGRDVLCNGEFI</sequence>
<evidence type="ECO:0000313" key="2">
    <source>
        <dbReference type="Proteomes" id="UP001283361"/>
    </source>
</evidence>
<dbReference type="Proteomes" id="UP001283361">
    <property type="component" value="Unassembled WGS sequence"/>
</dbReference>
<accession>A0AAE1AD95</accession>